<dbReference type="GO" id="GO:0000271">
    <property type="term" value="P:polysaccharide biosynthetic process"/>
    <property type="evidence" value="ECO:0007669"/>
    <property type="project" value="InterPro"/>
</dbReference>
<dbReference type="CDD" id="cd16440">
    <property type="entry name" value="beta_Kdo_transferase_KpsC_1"/>
    <property type="match status" value="1"/>
</dbReference>
<dbReference type="GO" id="GO:0015774">
    <property type="term" value="P:polysaccharide transport"/>
    <property type="evidence" value="ECO:0007669"/>
    <property type="project" value="InterPro"/>
</dbReference>
<dbReference type="Pfam" id="PF05159">
    <property type="entry name" value="Capsule_synth"/>
    <property type="match status" value="3"/>
</dbReference>
<accession>A0A3P3DGG2</accession>
<dbReference type="InterPro" id="IPR007833">
    <property type="entry name" value="Capsule_polysaccharide_synth"/>
</dbReference>
<dbReference type="EMBL" id="RRAZ01000022">
    <property type="protein sequence ID" value="RRH72632.1"/>
    <property type="molecule type" value="Genomic_DNA"/>
</dbReference>
<evidence type="ECO:0000313" key="2">
    <source>
        <dbReference type="Proteomes" id="UP000282125"/>
    </source>
</evidence>
<dbReference type="AlphaFoldDB" id="A0A3P3DGG2"/>
<dbReference type="OrthoDB" id="543755at2"/>
<proteinExistence type="predicted"/>
<sequence>MSPAQIPTGTTRTWCAAPGLWLPGRVRRVLSLSGFTPRPILPGSLNRPEAGDLVAAWGHSPLAPKAETFAERHHLPLIRVEDAFLRSIAPGRAKRRGDGPLGLLIDRRGGVHFDPNAPSDLEHLLATAPLDDTALLDRAREGMARLSAADLSKYNLHDPDLAPPPPGYVLVIDQTRDDASLRLSGATEGLFKEMLFRARDDHPGARIVIRSHPETVQGLRRGHYGREDLQPGEMLLSDPVGPRALLEGAIAVYTISSQLGFEAILAGHQPIVLGRPFYAGWGLSQDQGGPLPRRHRRLTRAQIFAGAMLLAPVWYDPCRDRLCSFEAALDQLEAEVRACREDRRGHVAVGMRLWKRGALQSFFGREKPVIFAATAEDAVKIATKRGRDLLVWAAAGDRAALPDGLRLRRVEDGLIRSRGLGADLVPPLSLVADGRGISFDPGRPSDLETLLQQPLRPGQRLRASRLIRALREGGVTKYNLSGVVPQVPQGHRILVPGQVEDDASLRFGGGDIRSNLGLLRRVRAENPGAVILWKAHPDVVAGLRPGAVAARDLAGLADACLDESDANSALALADEVWTMTSGTGFEALLRGLPVTCLGTPFYAGWGLTRDLAPVPERRRAGLQIEDLAWAALIGYPRYFDPISRRPCPPEVVVERLRDGRVLPRSALLRALAKVQGLAANYAFLWRRA</sequence>
<evidence type="ECO:0000313" key="1">
    <source>
        <dbReference type="EMBL" id="RRH72632.1"/>
    </source>
</evidence>
<protein>
    <submittedName>
        <fullName evidence="1">Capsular polysaccharide biosynthesis protein</fullName>
    </submittedName>
</protein>
<reference evidence="1 2" key="1">
    <citation type="submission" date="2018-11" db="EMBL/GenBank/DDBJ databases">
        <title>Gemmobacter sp. nov., YIM 102744-1 draft genome.</title>
        <authorList>
            <person name="Li G."/>
            <person name="Jiang Y."/>
        </authorList>
    </citation>
    <scope>NUCLEOTIDE SEQUENCE [LARGE SCALE GENOMIC DNA]</scope>
    <source>
        <strain evidence="1 2">YIM 102744-1</strain>
    </source>
</reference>
<gene>
    <name evidence="1" type="ORF">EG244_14460</name>
</gene>
<name>A0A3P3DGG2_9RHOB</name>
<dbReference type="CDD" id="cd16439">
    <property type="entry name" value="beta_Kdo_transferase_KpsC_2"/>
    <property type="match status" value="1"/>
</dbReference>
<keyword evidence="2" id="KW-1185">Reference proteome</keyword>
<dbReference type="Proteomes" id="UP000282125">
    <property type="component" value="Unassembled WGS sequence"/>
</dbReference>
<comment type="caution">
    <text evidence="1">The sequence shown here is derived from an EMBL/GenBank/DDBJ whole genome shotgun (WGS) entry which is preliminary data.</text>
</comment>
<organism evidence="1 2">
    <name type="scientific">Falsigemmobacter faecalis</name>
    <dbReference type="NCBI Taxonomy" id="2488730"/>
    <lineage>
        <taxon>Bacteria</taxon>
        <taxon>Pseudomonadati</taxon>
        <taxon>Pseudomonadota</taxon>
        <taxon>Alphaproteobacteria</taxon>
        <taxon>Rhodobacterales</taxon>
        <taxon>Paracoccaceae</taxon>
        <taxon>Falsigemmobacter</taxon>
    </lineage>
</organism>